<gene>
    <name evidence="1" type="ORF">K3G42_018965</name>
</gene>
<name>A0ACB8F3Q1_9SAUR</name>
<evidence type="ECO:0000313" key="2">
    <source>
        <dbReference type="Proteomes" id="UP000827872"/>
    </source>
</evidence>
<proteinExistence type="predicted"/>
<reference evidence="1" key="1">
    <citation type="submission" date="2021-08" db="EMBL/GenBank/DDBJ databases">
        <title>The first chromosome-level gecko genome reveals the dynamic sex chromosomes of Neotropical dwarf geckos (Sphaerodactylidae: Sphaerodactylus).</title>
        <authorList>
            <person name="Pinto B.J."/>
            <person name="Keating S.E."/>
            <person name="Gamble T."/>
        </authorList>
    </citation>
    <scope>NUCLEOTIDE SEQUENCE</scope>
    <source>
        <strain evidence="1">TG3544</strain>
    </source>
</reference>
<sequence length="257" mass="29866">MQRSHLILSLGIPWRAWSVSGGNGICRKRARKLKCVFPLPKTKENEGSYYECEVLAFMEIGTVSHKFYLINIRLPVHEKKGINVEIGDIRDIRVVGIHQNGGFTKVWFAMKTFLTPSIFIIMVWYWRRITMMTRAPVLLEKVIFAIWDLHDIHKHPSGMDQNERNRFSSYWKQVGPIAIGAFCLFVFDMCERGVQLKNPFYSIWTTDVGTELALHELHYEGLIFRFKFLMLITLACAAMTVIFFIVSQVTERQLEIG</sequence>
<comment type="caution">
    <text evidence="1">The sequence shown here is derived from an EMBL/GenBank/DDBJ whole genome shotgun (WGS) entry which is preliminary data.</text>
</comment>
<dbReference type="EMBL" id="CM037618">
    <property type="protein sequence ID" value="KAH7999784.1"/>
    <property type="molecule type" value="Genomic_DNA"/>
</dbReference>
<protein>
    <submittedName>
        <fullName evidence="1">Uncharacterized protein</fullName>
    </submittedName>
</protein>
<organism evidence="1 2">
    <name type="scientific">Sphaerodactylus townsendi</name>
    <dbReference type="NCBI Taxonomy" id="933632"/>
    <lineage>
        <taxon>Eukaryota</taxon>
        <taxon>Metazoa</taxon>
        <taxon>Chordata</taxon>
        <taxon>Craniata</taxon>
        <taxon>Vertebrata</taxon>
        <taxon>Euteleostomi</taxon>
        <taxon>Lepidosauria</taxon>
        <taxon>Squamata</taxon>
        <taxon>Bifurcata</taxon>
        <taxon>Gekkota</taxon>
        <taxon>Sphaerodactylidae</taxon>
        <taxon>Sphaerodactylus</taxon>
    </lineage>
</organism>
<accession>A0ACB8F3Q1</accession>
<evidence type="ECO:0000313" key="1">
    <source>
        <dbReference type="EMBL" id="KAH7999784.1"/>
    </source>
</evidence>
<dbReference type="Proteomes" id="UP000827872">
    <property type="component" value="Linkage Group LG05"/>
</dbReference>
<keyword evidence="2" id="KW-1185">Reference proteome</keyword>